<sequence>MSIKHLSIEGGFPPTLSAVCVNSRAKQSKSKIPNPFKPPKDSELPVRLAHEKVDKQNKLVEIMRQPLDKKTSRKARADAFDVLTSIPDFCQAKESPPSPTTIVQKDPEVVLKMAKGEKLKNLETVRDFVTTKRDIFLLQYMIGVKKDELVRIQNLQLSAEKKLEKTESYIEEDAVNLDRFLKSIDRETIYAMQQVEIESKMKFDKAAEVRKLNVQIVTLKKSLVSCSTDLVFNSKLRKLEEIVNEYKSYERFLTNVAPPEWKEKKAQIATAKQPRHSLEPVTDIDLFTQSTSIFSLKGNKRTKRRMSKRVDLRSFPHSSHSGSVGIGVTQIDLQSQLSEEDDEKVPVQFTSGWKNIIDIYFTKPEQLLDVFAEMEEKSLLMIQKSQDNEKVLEELQLAFVRSKRKIGKEISVVRKDTQLLEKLVSRENDRATYLTFLVNLFSFGQYSEKLQDETLKRVNSQVAAVYSNVIGQNDTNMNTLQMTLAIERRLEELLQIVDKLPISVIEAAEKQRD</sequence>
<dbReference type="InterPro" id="IPR051147">
    <property type="entry name" value="CFAP_domain-containing"/>
</dbReference>
<evidence type="ECO:0000256" key="1">
    <source>
        <dbReference type="ARBA" id="ARBA00023054"/>
    </source>
</evidence>
<evidence type="ECO:0000313" key="3">
    <source>
        <dbReference type="EnsemblMetazoa" id="SMAR000554-PA"/>
    </source>
</evidence>
<name>T1II62_STRMM</name>
<dbReference type="EnsemblMetazoa" id="SMAR000554-RA">
    <property type="protein sequence ID" value="SMAR000554-PA"/>
    <property type="gene ID" value="SMAR000554"/>
</dbReference>
<dbReference type="Pfam" id="PF13863">
    <property type="entry name" value="DUF4200"/>
    <property type="match status" value="1"/>
</dbReference>
<evidence type="ECO:0000259" key="2">
    <source>
        <dbReference type="Pfam" id="PF13863"/>
    </source>
</evidence>
<feature type="domain" description="DUF4200" evidence="2">
    <location>
        <begin position="129"/>
        <end position="258"/>
    </location>
</feature>
<dbReference type="OMA" id="GRIKMEK"/>
<protein>
    <recommendedName>
        <fullName evidence="2">DUF4200 domain-containing protein</fullName>
    </recommendedName>
</protein>
<dbReference type="eggNOG" id="ENOG502QSDI">
    <property type="taxonomic scope" value="Eukaryota"/>
</dbReference>
<dbReference type="GO" id="GO:0005856">
    <property type="term" value="C:cytoskeleton"/>
    <property type="evidence" value="ECO:0007669"/>
    <property type="project" value="UniProtKB-ARBA"/>
</dbReference>
<dbReference type="PANTHER" id="PTHR21683">
    <property type="entry name" value="COILED-COIL DOMAIN-CONTAINING PROTEIN 42 LIKE-2-LIKE-RELATED"/>
    <property type="match status" value="1"/>
</dbReference>
<proteinExistence type="predicted"/>
<dbReference type="HOGENOM" id="CLU_026271_0_1_1"/>
<evidence type="ECO:0000313" key="4">
    <source>
        <dbReference type="Proteomes" id="UP000014500"/>
    </source>
</evidence>
<organism evidence="3 4">
    <name type="scientific">Strigamia maritima</name>
    <name type="common">European centipede</name>
    <name type="synonym">Geophilus maritimus</name>
    <dbReference type="NCBI Taxonomy" id="126957"/>
    <lineage>
        <taxon>Eukaryota</taxon>
        <taxon>Metazoa</taxon>
        <taxon>Ecdysozoa</taxon>
        <taxon>Arthropoda</taxon>
        <taxon>Myriapoda</taxon>
        <taxon>Chilopoda</taxon>
        <taxon>Pleurostigmophora</taxon>
        <taxon>Geophilomorpha</taxon>
        <taxon>Linotaeniidae</taxon>
        <taxon>Strigamia</taxon>
    </lineage>
</organism>
<accession>T1II62</accession>
<dbReference type="PhylomeDB" id="T1II62"/>
<dbReference type="PANTHER" id="PTHR21683:SF3">
    <property type="entry name" value="CILIA AND FLAGELLA ASSOCIATED PROTEIN 100"/>
    <property type="match status" value="1"/>
</dbReference>
<dbReference type="EMBL" id="JH430138">
    <property type="status" value="NOT_ANNOTATED_CDS"/>
    <property type="molecule type" value="Genomic_DNA"/>
</dbReference>
<reference evidence="4" key="1">
    <citation type="submission" date="2011-05" db="EMBL/GenBank/DDBJ databases">
        <authorList>
            <person name="Richards S.R."/>
            <person name="Qu J."/>
            <person name="Jiang H."/>
            <person name="Jhangiani S.N."/>
            <person name="Agravi P."/>
            <person name="Goodspeed R."/>
            <person name="Gross S."/>
            <person name="Mandapat C."/>
            <person name="Jackson L."/>
            <person name="Mathew T."/>
            <person name="Pu L."/>
            <person name="Thornton R."/>
            <person name="Saada N."/>
            <person name="Wilczek-Boney K.B."/>
            <person name="Lee S."/>
            <person name="Kovar C."/>
            <person name="Wu Y."/>
            <person name="Scherer S.E."/>
            <person name="Worley K.C."/>
            <person name="Muzny D.M."/>
            <person name="Gibbs R."/>
        </authorList>
    </citation>
    <scope>NUCLEOTIDE SEQUENCE</scope>
    <source>
        <strain evidence="4">Brora</strain>
    </source>
</reference>
<dbReference type="InterPro" id="IPR025252">
    <property type="entry name" value="DUF4200"/>
</dbReference>
<keyword evidence="1" id="KW-0175">Coiled coil</keyword>
<dbReference type="Proteomes" id="UP000014500">
    <property type="component" value="Unassembled WGS sequence"/>
</dbReference>
<dbReference type="AlphaFoldDB" id="T1II62"/>
<keyword evidence="4" id="KW-1185">Reference proteome</keyword>
<reference evidence="3" key="2">
    <citation type="submission" date="2015-02" db="UniProtKB">
        <authorList>
            <consortium name="EnsemblMetazoa"/>
        </authorList>
    </citation>
    <scope>IDENTIFICATION</scope>
</reference>